<evidence type="ECO:0000256" key="1">
    <source>
        <dbReference type="SAM" id="MobiDB-lite"/>
    </source>
</evidence>
<reference evidence="2 3" key="1">
    <citation type="submission" date="2014-04" db="EMBL/GenBank/DDBJ databases">
        <authorList>
            <consortium name="DOE Joint Genome Institute"/>
            <person name="Kuo A."/>
            <person name="Kohler A."/>
            <person name="Jargeat P."/>
            <person name="Nagy L.G."/>
            <person name="Floudas D."/>
            <person name="Copeland A."/>
            <person name="Barry K.W."/>
            <person name="Cichocki N."/>
            <person name="Veneault-Fourrey C."/>
            <person name="LaButti K."/>
            <person name="Lindquist E.A."/>
            <person name="Lipzen A."/>
            <person name="Lundell T."/>
            <person name="Morin E."/>
            <person name="Murat C."/>
            <person name="Sun H."/>
            <person name="Tunlid A."/>
            <person name="Henrissat B."/>
            <person name="Grigoriev I.V."/>
            <person name="Hibbett D.S."/>
            <person name="Martin F."/>
            <person name="Nordberg H.P."/>
            <person name="Cantor M.N."/>
            <person name="Hua S.X."/>
        </authorList>
    </citation>
    <scope>NUCLEOTIDE SEQUENCE [LARGE SCALE GENOMIC DNA]</scope>
    <source>
        <strain evidence="2 3">Ve08.2h10</strain>
    </source>
</reference>
<protein>
    <submittedName>
        <fullName evidence="2">Uncharacterized protein</fullName>
    </submittedName>
</protein>
<evidence type="ECO:0000313" key="3">
    <source>
        <dbReference type="Proteomes" id="UP000054538"/>
    </source>
</evidence>
<sequence>MSSGPARSGLSTMQRCQRSLVFALATTSAMFIKHYRKLNQTGQGVLPSDGAANAIELVCKEFPWYDDLFGIWNGIPNFTAKVTTSQPGKLHGANHLKLIATHRKAVPPPDEDDGGDGMIAEDPQPAGDVHMDWEGGGGEGEGNGEGNGKGEGHCGDSDDGDGDNGGNFDEEQGGYNMDINYDRGHPTNKGKRKAMDCLSSVSPKPFHIPDKATAGYNSCHMGF</sequence>
<feature type="region of interest" description="Disordered" evidence="1">
    <location>
        <begin position="105"/>
        <end position="194"/>
    </location>
</feature>
<feature type="compositionally biased region" description="Gly residues" evidence="1">
    <location>
        <begin position="134"/>
        <end position="147"/>
    </location>
</feature>
<name>A0A0D0D3V1_9AGAM</name>
<organism evidence="2 3">
    <name type="scientific">Paxillus rubicundulus Ve08.2h10</name>
    <dbReference type="NCBI Taxonomy" id="930991"/>
    <lineage>
        <taxon>Eukaryota</taxon>
        <taxon>Fungi</taxon>
        <taxon>Dikarya</taxon>
        <taxon>Basidiomycota</taxon>
        <taxon>Agaricomycotina</taxon>
        <taxon>Agaricomycetes</taxon>
        <taxon>Agaricomycetidae</taxon>
        <taxon>Boletales</taxon>
        <taxon>Paxilineae</taxon>
        <taxon>Paxillaceae</taxon>
        <taxon>Paxillus</taxon>
    </lineage>
</organism>
<keyword evidence="3" id="KW-1185">Reference proteome</keyword>
<dbReference type="InParanoid" id="A0A0D0D3V1"/>
<dbReference type="Proteomes" id="UP000054538">
    <property type="component" value="Unassembled WGS sequence"/>
</dbReference>
<dbReference type="HOGENOM" id="CLU_1240471_0_0_1"/>
<evidence type="ECO:0000313" key="2">
    <source>
        <dbReference type="EMBL" id="KIK74634.1"/>
    </source>
</evidence>
<dbReference type="EMBL" id="KN828683">
    <property type="protein sequence ID" value="KIK74634.1"/>
    <property type="molecule type" value="Genomic_DNA"/>
</dbReference>
<gene>
    <name evidence="2" type="ORF">PAXRUDRAFT_19675</name>
</gene>
<accession>A0A0D0D3V1</accession>
<reference evidence="3" key="2">
    <citation type="submission" date="2015-01" db="EMBL/GenBank/DDBJ databases">
        <title>Evolutionary Origins and Diversification of the Mycorrhizal Mutualists.</title>
        <authorList>
            <consortium name="DOE Joint Genome Institute"/>
            <consortium name="Mycorrhizal Genomics Consortium"/>
            <person name="Kohler A."/>
            <person name="Kuo A."/>
            <person name="Nagy L.G."/>
            <person name="Floudas D."/>
            <person name="Copeland A."/>
            <person name="Barry K.W."/>
            <person name="Cichocki N."/>
            <person name="Veneault-Fourrey C."/>
            <person name="LaButti K."/>
            <person name="Lindquist E.A."/>
            <person name="Lipzen A."/>
            <person name="Lundell T."/>
            <person name="Morin E."/>
            <person name="Murat C."/>
            <person name="Riley R."/>
            <person name="Ohm R."/>
            <person name="Sun H."/>
            <person name="Tunlid A."/>
            <person name="Henrissat B."/>
            <person name="Grigoriev I.V."/>
            <person name="Hibbett D.S."/>
            <person name="Martin F."/>
        </authorList>
    </citation>
    <scope>NUCLEOTIDE SEQUENCE [LARGE SCALE GENOMIC DNA]</scope>
    <source>
        <strain evidence="3">Ve08.2h10</strain>
    </source>
</reference>
<feature type="compositionally biased region" description="Acidic residues" evidence="1">
    <location>
        <begin position="157"/>
        <end position="172"/>
    </location>
</feature>
<proteinExistence type="predicted"/>
<dbReference type="AlphaFoldDB" id="A0A0D0D3V1"/>